<protein>
    <submittedName>
        <fullName evidence="2">Uncharacterized protein</fullName>
    </submittedName>
</protein>
<dbReference type="EMBL" id="JAHRIN010009091">
    <property type="protein sequence ID" value="MEQ2194304.1"/>
    <property type="molecule type" value="Genomic_DNA"/>
</dbReference>
<dbReference type="PANTHER" id="PTHR11852:SF4">
    <property type="entry name" value="LITTLE ELONGATION COMPLEX SUBUNIT 1"/>
    <property type="match status" value="1"/>
</dbReference>
<evidence type="ECO:0000313" key="3">
    <source>
        <dbReference type="Proteomes" id="UP001434883"/>
    </source>
</evidence>
<feature type="coiled-coil region" evidence="1">
    <location>
        <begin position="22"/>
        <end position="123"/>
    </location>
</feature>
<accession>A0ABV0QES3</accession>
<evidence type="ECO:0000313" key="2">
    <source>
        <dbReference type="EMBL" id="MEQ2194304.1"/>
    </source>
</evidence>
<feature type="non-terminal residue" evidence="2">
    <location>
        <position position="1"/>
    </location>
</feature>
<evidence type="ECO:0000256" key="1">
    <source>
        <dbReference type="SAM" id="Coils"/>
    </source>
</evidence>
<keyword evidence="3" id="KW-1185">Reference proteome</keyword>
<comment type="caution">
    <text evidence="2">The sequence shown here is derived from an EMBL/GenBank/DDBJ whole genome shotgun (WGS) entry which is preliminary data.</text>
</comment>
<organism evidence="2 3">
    <name type="scientific">Xenoophorus captivus</name>
    <dbReference type="NCBI Taxonomy" id="1517983"/>
    <lineage>
        <taxon>Eukaryota</taxon>
        <taxon>Metazoa</taxon>
        <taxon>Chordata</taxon>
        <taxon>Craniata</taxon>
        <taxon>Vertebrata</taxon>
        <taxon>Euteleostomi</taxon>
        <taxon>Actinopterygii</taxon>
        <taxon>Neopterygii</taxon>
        <taxon>Teleostei</taxon>
        <taxon>Neoteleostei</taxon>
        <taxon>Acanthomorphata</taxon>
        <taxon>Ovalentaria</taxon>
        <taxon>Atherinomorphae</taxon>
        <taxon>Cyprinodontiformes</taxon>
        <taxon>Goodeidae</taxon>
        <taxon>Xenoophorus</taxon>
    </lineage>
</organism>
<proteinExistence type="predicted"/>
<keyword evidence="1" id="KW-0175">Coiled coil</keyword>
<sequence length="164" mass="18946">SLTEYVQSFLALKQKIAVTDDSIRLREQLEELQIRLVTLEKKTADYESVQAELEEKRGALKAYEQLSEELEKLKQEKSNTVAENEKLGDELKCLKDSTETQALENAQLRREKAVVENDLLKTQAFLKESQEQAEKANKLIEENAIMTNIKDSLEHKVRLFEGEY</sequence>
<dbReference type="PANTHER" id="PTHR11852">
    <property type="entry name" value="PLATELET-ACTIVATING FACTOR ACETYLHYDROLASE"/>
    <property type="match status" value="1"/>
</dbReference>
<gene>
    <name evidence="2" type="ORF">XENOCAPTIV_027008</name>
</gene>
<reference evidence="2 3" key="1">
    <citation type="submission" date="2021-06" db="EMBL/GenBank/DDBJ databases">
        <authorList>
            <person name="Palmer J.M."/>
        </authorList>
    </citation>
    <scope>NUCLEOTIDE SEQUENCE [LARGE SCALE GENOMIC DNA]</scope>
    <source>
        <strain evidence="2 3">XC_2019</strain>
        <tissue evidence="2">Muscle</tissue>
    </source>
</reference>
<name>A0ABV0QES3_9TELE</name>
<dbReference type="Proteomes" id="UP001434883">
    <property type="component" value="Unassembled WGS sequence"/>
</dbReference>